<evidence type="ECO:0000313" key="3">
    <source>
        <dbReference type="Proteomes" id="UP001204151"/>
    </source>
</evidence>
<keyword evidence="1" id="KW-0732">Signal</keyword>
<name>A0ABT1ZME7_9BURK</name>
<evidence type="ECO:0000313" key="2">
    <source>
        <dbReference type="EMBL" id="MCS0581072.1"/>
    </source>
</evidence>
<gene>
    <name evidence="2" type="ORF">NX784_05670</name>
</gene>
<dbReference type="EMBL" id="JANUGW010000003">
    <property type="protein sequence ID" value="MCS0581072.1"/>
    <property type="molecule type" value="Genomic_DNA"/>
</dbReference>
<sequence length="118" mass="12795">MQYPHIMLGLIGLCALVPALAAEEDAILMPPVSVICVRQHPALATTPLGAMMSGVPELSRQVDAAKTCLTKEAPLSAEFCTELLNRTWKSLAERPASFREIVDKHQELSRLNGVAKCL</sequence>
<feature type="signal peptide" evidence="1">
    <location>
        <begin position="1"/>
        <end position="21"/>
    </location>
</feature>
<evidence type="ECO:0000256" key="1">
    <source>
        <dbReference type="SAM" id="SignalP"/>
    </source>
</evidence>
<protein>
    <recommendedName>
        <fullName evidence="4">Secreted protein</fullName>
    </recommendedName>
</protein>
<dbReference type="RefSeq" id="WP_258815691.1">
    <property type="nucleotide sequence ID" value="NZ_JANUGW010000003.1"/>
</dbReference>
<dbReference type="Proteomes" id="UP001204151">
    <property type="component" value="Unassembled WGS sequence"/>
</dbReference>
<keyword evidence="3" id="KW-1185">Reference proteome</keyword>
<accession>A0ABT1ZME7</accession>
<proteinExistence type="predicted"/>
<evidence type="ECO:0008006" key="4">
    <source>
        <dbReference type="Google" id="ProtNLM"/>
    </source>
</evidence>
<feature type="chain" id="PRO_5047254422" description="Secreted protein" evidence="1">
    <location>
        <begin position="22"/>
        <end position="118"/>
    </location>
</feature>
<reference evidence="2 3" key="1">
    <citation type="submission" date="2022-08" db="EMBL/GenBank/DDBJ databases">
        <title>Reclassification of Massilia species as members of the genera Telluria, Duganella, Pseudoduganella, Mokoshia gen. nov. and Zemynaea gen. nov. using orthogonal and non-orthogonal genome-based approaches.</title>
        <authorList>
            <person name="Bowman J.P."/>
        </authorList>
    </citation>
    <scope>NUCLEOTIDE SEQUENCE [LARGE SCALE GENOMIC DNA]</scope>
    <source>
        <strain evidence="2 3">JCM 31316</strain>
    </source>
</reference>
<organism evidence="2 3">
    <name type="scientific">Massilia pinisoli</name>
    <dbReference type="NCBI Taxonomy" id="1772194"/>
    <lineage>
        <taxon>Bacteria</taxon>
        <taxon>Pseudomonadati</taxon>
        <taxon>Pseudomonadota</taxon>
        <taxon>Betaproteobacteria</taxon>
        <taxon>Burkholderiales</taxon>
        <taxon>Oxalobacteraceae</taxon>
        <taxon>Telluria group</taxon>
        <taxon>Massilia</taxon>
    </lineage>
</organism>
<comment type="caution">
    <text evidence="2">The sequence shown here is derived from an EMBL/GenBank/DDBJ whole genome shotgun (WGS) entry which is preliminary data.</text>
</comment>